<dbReference type="GO" id="GO:0005886">
    <property type="term" value="C:plasma membrane"/>
    <property type="evidence" value="ECO:0007669"/>
    <property type="project" value="TreeGrafter"/>
</dbReference>
<dbReference type="PANTHER" id="PTHR23268">
    <property type="entry name" value="T-CELL RECEPTOR BETA CHAIN"/>
    <property type="match status" value="1"/>
</dbReference>
<keyword evidence="1" id="KW-0732">Signal</keyword>
<keyword evidence="3" id="KW-0472">Membrane</keyword>
<keyword evidence="5" id="KW-0675">Receptor</keyword>
<evidence type="ECO:0000259" key="4">
    <source>
        <dbReference type="PROSITE" id="PS50835"/>
    </source>
</evidence>
<keyword evidence="2" id="KW-0391">Immunity</keyword>
<dbReference type="InterPro" id="IPR036179">
    <property type="entry name" value="Ig-like_dom_sf"/>
</dbReference>
<evidence type="ECO:0000256" key="3">
    <source>
        <dbReference type="SAM" id="Phobius"/>
    </source>
</evidence>
<organism evidence="5 6">
    <name type="scientific">Triplophysa rosa</name>
    <name type="common">Cave loach</name>
    <dbReference type="NCBI Taxonomy" id="992332"/>
    <lineage>
        <taxon>Eukaryota</taxon>
        <taxon>Metazoa</taxon>
        <taxon>Chordata</taxon>
        <taxon>Craniata</taxon>
        <taxon>Vertebrata</taxon>
        <taxon>Euteleostomi</taxon>
        <taxon>Actinopterygii</taxon>
        <taxon>Neopterygii</taxon>
        <taxon>Teleostei</taxon>
        <taxon>Ostariophysi</taxon>
        <taxon>Cypriniformes</taxon>
        <taxon>Nemacheilidae</taxon>
        <taxon>Triplophysa</taxon>
    </lineage>
</organism>
<proteinExistence type="predicted"/>
<dbReference type="InterPro" id="IPR050413">
    <property type="entry name" value="TCR_beta_variable"/>
</dbReference>
<evidence type="ECO:0000256" key="1">
    <source>
        <dbReference type="ARBA" id="ARBA00022729"/>
    </source>
</evidence>
<dbReference type="InterPro" id="IPR013783">
    <property type="entry name" value="Ig-like_fold"/>
</dbReference>
<gene>
    <name evidence="5" type="ORF">IRJ41_017679</name>
</gene>
<dbReference type="Pfam" id="PF07686">
    <property type="entry name" value="V-set"/>
    <property type="match status" value="1"/>
</dbReference>
<dbReference type="Proteomes" id="UP001059041">
    <property type="component" value="Linkage Group LG13"/>
</dbReference>
<comment type="caution">
    <text evidence="5">The sequence shown here is derived from an EMBL/GenBank/DDBJ whole genome shotgun (WGS) entry which is preliminary data.</text>
</comment>
<feature type="transmembrane region" description="Helical" evidence="3">
    <location>
        <begin position="154"/>
        <end position="177"/>
    </location>
</feature>
<reference evidence="5" key="1">
    <citation type="submission" date="2021-02" db="EMBL/GenBank/DDBJ databases">
        <title>Comparative genomics reveals that relaxation of natural selection precedes convergent phenotypic evolution of cavefish.</title>
        <authorList>
            <person name="Peng Z."/>
        </authorList>
    </citation>
    <scope>NUCLEOTIDE SEQUENCE</scope>
    <source>
        <tissue evidence="5">Muscle</tissue>
    </source>
</reference>
<dbReference type="EMBL" id="JAFHDT010000013">
    <property type="protein sequence ID" value="KAI7801787.1"/>
    <property type="molecule type" value="Genomic_DNA"/>
</dbReference>
<evidence type="ECO:0000313" key="6">
    <source>
        <dbReference type="Proteomes" id="UP001059041"/>
    </source>
</evidence>
<dbReference type="InterPro" id="IPR007110">
    <property type="entry name" value="Ig-like_dom"/>
</dbReference>
<feature type="domain" description="Ig-like" evidence="4">
    <location>
        <begin position="7"/>
        <end position="91"/>
    </location>
</feature>
<sequence>FSDSAHPRGYQENKVIAVELGDTVSLQCSVKHDTILWFKQIAGHQPRIISVFQKKGETNIYNEFQDGRFQRSHFNLTISNIIQSDAAVYHCGSKAHYVTFGKGAHLIIIGQKDSSTTGSSISKSDYLNDSMECQQRCYENNTKHVKTEEHEDPVVLGLAVTLGLCGVLIFIILCLIFKGGMCQQCLETLWGTPHMTTSEALIKFYKRERRGPPLREVMEVKKRERICL</sequence>
<evidence type="ECO:0000313" key="5">
    <source>
        <dbReference type="EMBL" id="KAI7801787.1"/>
    </source>
</evidence>
<accession>A0A9W7TTA3</accession>
<dbReference type="SMART" id="SM00409">
    <property type="entry name" value="IG"/>
    <property type="match status" value="1"/>
</dbReference>
<dbReference type="GO" id="GO:0002376">
    <property type="term" value="P:immune system process"/>
    <property type="evidence" value="ECO:0007669"/>
    <property type="project" value="UniProtKB-KW"/>
</dbReference>
<dbReference type="GO" id="GO:0007166">
    <property type="term" value="P:cell surface receptor signaling pathway"/>
    <property type="evidence" value="ECO:0007669"/>
    <property type="project" value="TreeGrafter"/>
</dbReference>
<keyword evidence="6" id="KW-1185">Reference proteome</keyword>
<dbReference type="AlphaFoldDB" id="A0A9W7TTA3"/>
<feature type="non-terminal residue" evidence="5">
    <location>
        <position position="228"/>
    </location>
</feature>
<dbReference type="InterPro" id="IPR003599">
    <property type="entry name" value="Ig_sub"/>
</dbReference>
<evidence type="ECO:0000256" key="2">
    <source>
        <dbReference type="ARBA" id="ARBA00022859"/>
    </source>
</evidence>
<keyword evidence="3" id="KW-1133">Transmembrane helix</keyword>
<dbReference type="Gene3D" id="2.60.40.10">
    <property type="entry name" value="Immunoglobulins"/>
    <property type="match status" value="1"/>
</dbReference>
<keyword evidence="3" id="KW-0812">Transmembrane</keyword>
<dbReference type="PROSITE" id="PS50835">
    <property type="entry name" value="IG_LIKE"/>
    <property type="match status" value="1"/>
</dbReference>
<dbReference type="CDD" id="cd00099">
    <property type="entry name" value="IgV"/>
    <property type="match status" value="1"/>
</dbReference>
<dbReference type="SUPFAM" id="SSF48726">
    <property type="entry name" value="Immunoglobulin"/>
    <property type="match status" value="1"/>
</dbReference>
<protein>
    <submittedName>
        <fullName evidence="5">Immune-type receptor 14a</fullName>
    </submittedName>
</protein>
<name>A0A9W7TTA3_TRIRA</name>
<dbReference type="PANTHER" id="PTHR23268:SF14">
    <property type="entry name" value="T CELL RECEPTOR BETA VARIABLE 12-3-RELATED"/>
    <property type="match status" value="1"/>
</dbReference>
<dbReference type="InterPro" id="IPR013106">
    <property type="entry name" value="Ig_V-set"/>
</dbReference>